<dbReference type="CDD" id="cd00093">
    <property type="entry name" value="HTH_XRE"/>
    <property type="match status" value="1"/>
</dbReference>
<reference evidence="2 3" key="1">
    <citation type="submission" date="2020-08" db="EMBL/GenBank/DDBJ databases">
        <title>Sequencing the genomes of 1000 actinobacteria strains.</title>
        <authorList>
            <person name="Klenk H.-P."/>
        </authorList>
    </citation>
    <scope>NUCLEOTIDE SEQUENCE [LARGE SCALE GENOMIC DNA]</scope>
    <source>
        <strain evidence="2 3">DSM 43582</strain>
    </source>
</reference>
<dbReference type="Proteomes" id="UP000540412">
    <property type="component" value="Unassembled WGS sequence"/>
</dbReference>
<evidence type="ECO:0000313" key="2">
    <source>
        <dbReference type="EMBL" id="MBB5918896.1"/>
    </source>
</evidence>
<gene>
    <name evidence="2" type="ORF">BJY24_007808</name>
</gene>
<dbReference type="InterPro" id="IPR041413">
    <property type="entry name" value="MLTR_LBD"/>
</dbReference>
<protein>
    <submittedName>
        <fullName evidence="2">Transcriptional regulator with XRE-family HTH domain</fullName>
    </submittedName>
</protein>
<dbReference type="Pfam" id="PF17765">
    <property type="entry name" value="MLTR_LBD"/>
    <property type="match status" value="1"/>
</dbReference>
<dbReference type="Gene3D" id="3.30.450.180">
    <property type="match status" value="1"/>
</dbReference>
<dbReference type="InterPro" id="IPR001387">
    <property type="entry name" value="Cro/C1-type_HTH"/>
</dbReference>
<dbReference type="InterPro" id="IPR010982">
    <property type="entry name" value="Lambda_DNA-bd_dom_sf"/>
</dbReference>
<keyword evidence="3" id="KW-1185">Reference proteome</keyword>
<dbReference type="PANTHER" id="PTHR35010">
    <property type="entry name" value="BLL4672 PROTEIN-RELATED"/>
    <property type="match status" value="1"/>
</dbReference>
<proteinExistence type="predicted"/>
<dbReference type="RefSeq" id="WP_040747003.1">
    <property type="nucleotide sequence ID" value="NZ_JACHIT010000002.1"/>
</dbReference>
<dbReference type="Gene3D" id="1.10.260.40">
    <property type="entry name" value="lambda repressor-like DNA-binding domains"/>
    <property type="match status" value="1"/>
</dbReference>
<sequence>MGHDENVVVSENSRAVRKTRRGELGAFLKTRRARITPADVGLPAGPRRRTPGLRREEVAQLAGVGVTWYTWLEQGRDINASVQVLDAIARALALDAVERAHLYRLADVPTVPSWHAEEAIPEELQVILDHLHPLPAVLLSARYDVLAHNDAYAALCPGFTRGERNVIRKVFLSAECCNPYPGQPEHLCRMVGFLRSAYARNLHDPEWTAFVDDMCARSSRFAALWARNDVASPLGRYRMVRNVATGDLEVTMTSMSLPSMAGSWVQILTPATDSGWSQLRDLLAMTPAEREAPWQDHFDRYHAQATA</sequence>
<accession>A0A7W9PMI1</accession>
<dbReference type="SMART" id="SM00530">
    <property type="entry name" value="HTH_XRE"/>
    <property type="match status" value="1"/>
</dbReference>
<dbReference type="AlphaFoldDB" id="A0A7W9PMI1"/>
<evidence type="ECO:0000259" key="1">
    <source>
        <dbReference type="SMART" id="SM00530"/>
    </source>
</evidence>
<name>A0A7W9PMI1_9NOCA</name>
<dbReference type="EMBL" id="JACHIT010000002">
    <property type="protein sequence ID" value="MBB5918896.1"/>
    <property type="molecule type" value="Genomic_DNA"/>
</dbReference>
<feature type="domain" description="HTH cro/C1-type" evidence="1">
    <location>
        <begin position="27"/>
        <end position="99"/>
    </location>
</feature>
<comment type="caution">
    <text evidence="2">The sequence shown here is derived from an EMBL/GenBank/DDBJ whole genome shotgun (WGS) entry which is preliminary data.</text>
</comment>
<dbReference type="SUPFAM" id="SSF47413">
    <property type="entry name" value="lambda repressor-like DNA-binding domains"/>
    <property type="match status" value="1"/>
</dbReference>
<organism evidence="2 3">
    <name type="scientific">Nocardia transvalensis</name>
    <dbReference type="NCBI Taxonomy" id="37333"/>
    <lineage>
        <taxon>Bacteria</taxon>
        <taxon>Bacillati</taxon>
        <taxon>Actinomycetota</taxon>
        <taxon>Actinomycetes</taxon>
        <taxon>Mycobacteriales</taxon>
        <taxon>Nocardiaceae</taxon>
        <taxon>Nocardia</taxon>
    </lineage>
</organism>
<dbReference type="Pfam" id="PF13560">
    <property type="entry name" value="HTH_31"/>
    <property type="match status" value="1"/>
</dbReference>
<dbReference type="GO" id="GO:0003677">
    <property type="term" value="F:DNA binding"/>
    <property type="evidence" value="ECO:0007669"/>
    <property type="project" value="InterPro"/>
</dbReference>
<dbReference type="PANTHER" id="PTHR35010:SF2">
    <property type="entry name" value="BLL4672 PROTEIN"/>
    <property type="match status" value="1"/>
</dbReference>
<evidence type="ECO:0000313" key="3">
    <source>
        <dbReference type="Proteomes" id="UP000540412"/>
    </source>
</evidence>